<dbReference type="CDD" id="cd00452">
    <property type="entry name" value="KDPG_aldolase"/>
    <property type="match status" value="1"/>
</dbReference>
<dbReference type="Gene3D" id="3.20.20.70">
    <property type="entry name" value="Aldolase class I"/>
    <property type="match status" value="1"/>
</dbReference>
<keyword evidence="4" id="KW-0456">Lyase</keyword>
<dbReference type="InterPro" id="IPR000887">
    <property type="entry name" value="Aldlse_KDPG_KHG"/>
</dbReference>
<dbReference type="Proteomes" id="UP001597417">
    <property type="component" value="Unassembled WGS sequence"/>
</dbReference>
<dbReference type="SUPFAM" id="SSF51569">
    <property type="entry name" value="Aldolase"/>
    <property type="match status" value="1"/>
</dbReference>
<dbReference type="RefSeq" id="WP_378269508.1">
    <property type="nucleotide sequence ID" value="NZ_JBHUKR010000021.1"/>
</dbReference>
<reference evidence="7" key="1">
    <citation type="journal article" date="2019" name="Int. J. Syst. Evol. Microbiol.">
        <title>The Global Catalogue of Microorganisms (GCM) 10K type strain sequencing project: providing services to taxonomists for standard genome sequencing and annotation.</title>
        <authorList>
            <consortium name="The Broad Institute Genomics Platform"/>
            <consortium name="The Broad Institute Genome Sequencing Center for Infectious Disease"/>
            <person name="Wu L."/>
            <person name="Ma J."/>
        </authorList>
    </citation>
    <scope>NUCLEOTIDE SEQUENCE [LARGE SCALE GENOMIC DNA]</scope>
    <source>
        <strain evidence="7">CGMCC 4.7645</strain>
    </source>
</reference>
<dbReference type="NCBIfam" id="TIGR01182">
    <property type="entry name" value="eda"/>
    <property type="match status" value="1"/>
</dbReference>
<evidence type="ECO:0000256" key="1">
    <source>
        <dbReference type="ARBA" id="ARBA00004761"/>
    </source>
</evidence>
<evidence type="ECO:0000256" key="2">
    <source>
        <dbReference type="ARBA" id="ARBA00006906"/>
    </source>
</evidence>
<proteinExistence type="inferred from homology"/>
<sequence>MRPTLRRHNIRFRERLAASRVVAVLRADDTVYFADVAEALYDAGIRAIEIALSTPGALDAIGALRTGLGADAMIGAGGVRKPSDVDDGVMAGAEFLATPIFSAEVLERAQAYRVPVVCGALTPTEIDAAWRRGAAAVKVFPIAQAGGPDYVSAIRAPLPEIPLVPAGGVHLSNVDDYFGAGAFAVAAATTLIGDAADGGSLLKLGERASQLAALAGKYV</sequence>
<dbReference type="InterPro" id="IPR013785">
    <property type="entry name" value="Aldolase_TIM"/>
</dbReference>
<comment type="pathway">
    <text evidence="1">Carbohydrate acid metabolism.</text>
</comment>
<name>A0ABW5G4S5_9PSEU</name>
<dbReference type="EMBL" id="JBHUKR010000021">
    <property type="protein sequence ID" value="MFD2421102.1"/>
    <property type="molecule type" value="Genomic_DNA"/>
</dbReference>
<protein>
    <submittedName>
        <fullName evidence="6">Bifunctional 4-hydroxy-2-oxoglutarate aldolase/2-dehydro-3-deoxy-phosphogluconate aldolase</fullName>
    </submittedName>
</protein>
<accession>A0ABW5G4S5</accession>
<comment type="caution">
    <text evidence="6">The sequence shown here is derived from an EMBL/GenBank/DDBJ whole genome shotgun (WGS) entry which is preliminary data.</text>
</comment>
<evidence type="ECO:0000313" key="7">
    <source>
        <dbReference type="Proteomes" id="UP001597417"/>
    </source>
</evidence>
<evidence type="ECO:0000313" key="6">
    <source>
        <dbReference type="EMBL" id="MFD2421102.1"/>
    </source>
</evidence>
<keyword evidence="5" id="KW-0119">Carbohydrate metabolism</keyword>
<gene>
    <name evidence="6" type="ORF">ACFSXZ_32715</name>
</gene>
<organism evidence="6 7">
    <name type="scientific">Amycolatopsis pigmentata</name>
    <dbReference type="NCBI Taxonomy" id="450801"/>
    <lineage>
        <taxon>Bacteria</taxon>
        <taxon>Bacillati</taxon>
        <taxon>Actinomycetota</taxon>
        <taxon>Actinomycetes</taxon>
        <taxon>Pseudonocardiales</taxon>
        <taxon>Pseudonocardiaceae</taxon>
        <taxon>Amycolatopsis</taxon>
    </lineage>
</organism>
<dbReference type="Pfam" id="PF01081">
    <property type="entry name" value="Aldolase"/>
    <property type="match status" value="1"/>
</dbReference>
<evidence type="ECO:0000256" key="3">
    <source>
        <dbReference type="ARBA" id="ARBA00011233"/>
    </source>
</evidence>
<keyword evidence="7" id="KW-1185">Reference proteome</keyword>
<dbReference type="PANTHER" id="PTHR30246">
    <property type="entry name" value="2-KETO-3-DEOXY-6-PHOSPHOGLUCONATE ALDOLASE"/>
    <property type="match status" value="1"/>
</dbReference>
<dbReference type="PANTHER" id="PTHR30246:SF1">
    <property type="entry name" value="2-DEHYDRO-3-DEOXY-6-PHOSPHOGALACTONATE ALDOLASE-RELATED"/>
    <property type="match status" value="1"/>
</dbReference>
<comment type="subunit">
    <text evidence="3">Homotrimer.</text>
</comment>
<comment type="similarity">
    <text evidence="2">Belongs to the KHG/KDPG aldolase family.</text>
</comment>
<evidence type="ECO:0000256" key="4">
    <source>
        <dbReference type="ARBA" id="ARBA00023239"/>
    </source>
</evidence>
<evidence type="ECO:0000256" key="5">
    <source>
        <dbReference type="ARBA" id="ARBA00023277"/>
    </source>
</evidence>